<dbReference type="EMBL" id="KV440973">
    <property type="protein sequence ID" value="OAD78641.1"/>
    <property type="molecule type" value="Genomic_DNA"/>
</dbReference>
<dbReference type="GeneID" id="28994556"/>
<dbReference type="InParanoid" id="A0A163B7B2"/>
<evidence type="ECO:0000313" key="1">
    <source>
        <dbReference type="EMBL" id="OAD78641.1"/>
    </source>
</evidence>
<dbReference type="Proteomes" id="UP000077315">
    <property type="component" value="Unassembled WGS sequence"/>
</dbReference>
<dbReference type="VEuPathDB" id="FungiDB:PHYBLDRAFT_157601"/>
<accession>A0A163B7B2</accession>
<dbReference type="RefSeq" id="XP_018296681.1">
    <property type="nucleotide sequence ID" value="XM_018433650.1"/>
</dbReference>
<keyword evidence="2" id="KW-1185">Reference proteome</keyword>
<proteinExistence type="predicted"/>
<protein>
    <submittedName>
        <fullName evidence="1">Uncharacterized protein</fullName>
    </submittedName>
</protein>
<gene>
    <name evidence="1" type="ORF">PHYBLDRAFT_157601</name>
</gene>
<sequence>MRGELVEGGKGGEWRVRPLLEPDLLRLLDNVLERNEPEVSLVETGESGGGVPIGVPSGEFVAVLETSVPLSLAGRLEDVLRPRTERFSGMSGTFVEPEI</sequence>
<organism evidence="1 2">
    <name type="scientific">Phycomyces blakesleeanus (strain ATCC 8743b / DSM 1359 / FGSC 10004 / NBRC 33097 / NRRL 1555)</name>
    <dbReference type="NCBI Taxonomy" id="763407"/>
    <lineage>
        <taxon>Eukaryota</taxon>
        <taxon>Fungi</taxon>
        <taxon>Fungi incertae sedis</taxon>
        <taxon>Mucoromycota</taxon>
        <taxon>Mucoromycotina</taxon>
        <taxon>Mucoromycetes</taxon>
        <taxon>Mucorales</taxon>
        <taxon>Phycomycetaceae</taxon>
        <taxon>Phycomyces</taxon>
    </lineage>
</organism>
<reference evidence="2" key="1">
    <citation type="submission" date="2015-06" db="EMBL/GenBank/DDBJ databases">
        <title>Expansion of signal transduction pathways in fungi by whole-genome duplication.</title>
        <authorList>
            <consortium name="DOE Joint Genome Institute"/>
            <person name="Corrochano L.M."/>
            <person name="Kuo A."/>
            <person name="Marcet-Houben M."/>
            <person name="Polaino S."/>
            <person name="Salamov A."/>
            <person name="Villalobos J.M."/>
            <person name="Alvarez M.I."/>
            <person name="Avalos J."/>
            <person name="Benito E.P."/>
            <person name="Benoit I."/>
            <person name="Burger G."/>
            <person name="Camino L.P."/>
            <person name="Canovas D."/>
            <person name="Cerda-Olmedo E."/>
            <person name="Cheng J.-F."/>
            <person name="Dominguez A."/>
            <person name="Elias M."/>
            <person name="Eslava A.P."/>
            <person name="Glaser F."/>
            <person name="Grimwood J."/>
            <person name="Gutierrez G."/>
            <person name="Heitman J."/>
            <person name="Henrissat B."/>
            <person name="Iturriaga E.A."/>
            <person name="Lang B.F."/>
            <person name="Lavin J.L."/>
            <person name="Lee S."/>
            <person name="Li W."/>
            <person name="Lindquist E."/>
            <person name="Lopez-Garcia S."/>
            <person name="Luque E.M."/>
            <person name="Marcos A.T."/>
            <person name="Martin J."/>
            <person name="McCluskey K."/>
            <person name="Medina H.R."/>
            <person name="Miralles-Duran A."/>
            <person name="Miyazaki A."/>
            <person name="Munoz-Torres E."/>
            <person name="Oguiza J.A."/>
            <person name="Ohm R."/>
            <person name="Olmedo M."/>
            <person name="Orejas M."/>
            <person name="Ortiz-Castellanos L."/>
            <person name="Pisabarro A.G."/>
            <person name="Rodriguez-Romero J."/>
            <person name="Ruiz-Herrera J."/>
            <person name="Ruiz-Vazquez R."/>
            <person name="Sanz C."/>
            <person name="Schackwitz W."/>
            <person name="Schmutz J."/>
            <person name="Shahriari M."/>
            <person name="Shelest E."/>
            <person name="Silva-Franco F."/>
            <person name="Soanes D."/>
            <person name="Syed K."/>
            <person name="Tagua V.G."/>
            <person name="Talbot N.J."/>
            <person name="Thon M."/>
            <person name="De vries R.P."/>
            <person name="Wiebenga A."/>
            <person name="Yadav J.S."/>
            <person name="Braun E.L."/>
            <person name="Baker S."/>
            <person name="Garre V."/>
            <person name="Horwitz B."/>
            <person name="Torres-Martinez S."/>
            <person name="Idnurm A."/>
            <person name="Herrera-Estrella A."/>
            <person name="Gabaldon T."/>
            <person name="Grigoriev I.V."/>
        </authorList>
    </citation>
    <scope>NUCLEOTIDE SEQUENCE [LARGE SCALE GENOMIC DNA]</scope>
    <source>
        <strain evidence="2">NRRL 1555(-)</strain>
    </source>
</reference>
<evidence type="ECO:0000313" key="2">
    <source>
        <dbReference type="Proteomes" id="UP000077315"/>
    </source>
</evidence>
<dbReference type="AlphaFoldDB" id="A0A163B7B2"/>
<name>A0A163B7B2_PHYB8</name>